<keyword evidence="2" id="KW-1185">Reference proteome</keyword>
<sequence length="239" mass="27226">MGRQNYMTITVADTIQDMFNEFVTIKGTTKTAALNDVLEMYMLAKDEDLYLKLKKKYLNVEGVISMIADRDTIAEGNTNEFLFMKLSSATTIGGNQLDGEGTIRVYIKDEKLHGYTWFSTESLYYGMSKDKVKYYNKKIDEGNNVRILFAINNQNCDNDIAFSADVLEIYSDKMPVSCPGSGYPVEFGDDEKAKIWIKLKNIKEEDTINASMLKIITTGRDLKQTITNAQYHFGYVTFK</sequence>
<name>A0ABV4BUP4_9CLOT</name>
<proteinExistence type="predicted"/>
<dbReference type="Proteomes" id="UP001564657">
    <property type="component" value="Unassembled WGS sequence"/>
</dbReference>
<protein>
    <submittedName>
        <fullName evidence="1">Uncharacterized protein</fullName>
    </submittedName>
</protein>
<gene>
    <name evidence="1" type="ORF">AB8U03_14765</name>
</gene>
<accession>A0ABV4BUP4</accession>
<evidence type="ECO:0000313" key="1">
    <source>
        <dbReference type="EMBL" id="MEY8001441.1"/>
    </source>
</evidence>
<organism evidence="1 2">
    <name type="scientific">Clostridium moutaii</name>
    <dbReference type="NCBI Taxonomy" id="3240932"/>
    <lineage>
        <taxon>Bacteria</taxon>
        <taxon>Bacillati</taxon>
        <taxon>Bacillota</taxon>
        <taxon>Clostridia</taxon>
        <taxon>Eubacteriales</taxon>
        <taxon>Clostridiaceae</taxon>
        <taxon>Clostridium</taxon>
    </lineage>
</organism>
<evidence type="ECO:0000313" key="2">
    <source>
        <dbReference type="Proteomes" id="UP001564657"/>
    </source>
</evidence>
<dbReference type="RefSeq" id="WP_369705337.1">
    <property type="nucleotide sequence ID" value="NZ_JBGEWD010000018.1"/>
</dbReference>
<comment type="caution">
    <text evidence="1">The sequence shown here is derived from an EMBL/GenBank/DDBJ whole genome shotgun (WGS) entry which is preliminary data.</text>
</comment>
<dbReference type="EMBL" id="JBGEWD010000018">
    <property type="protein sequence ID" value="MEY8001441.1"/>
    <property type="molecule type" value="Genomic_DNA"/>
</dbReference>
<reference evidence="1 2" key="1">
    <citation type="submission" date="2024-08" db="EMBL/GenBank/DDBJ databases">
        <title>Clostridium lapicellarii sp. nov., and Clostridium renhuaiense sp. nov., two species isolated from the mud in a fermentation cellar used for producing sauce-flavour Chinese liquors.</title>
        <authorList>
            <person name="Yang F."/>
            <person name="Wang H."/>
            <person name="Chen L.Q."/>
            <person name="Zhou N."/>
            <person name="Lu J.J."/>
            <person name="Pu X.X."/>
            <person name="Wan B."/>
            <person name="Wang L."/>
            <person name="Liu S.J."/>
        </authorList>
    </citation>
    <scope>NUCLEOTIDE SEQUENCE [LARGE SCALE GENOMIC DNA]</scope>
    <source>
        <strain evidence="1 2">MT-5</strain>
    </source>
</reference>